<dbReference type="AlphaFoldDB" id="X1G985"/>
<sequence>MKDKIIHNRIKQDDDNILLENNNKSLFSHITEIMFEYKDLERNTFLFQIVCKDSQTESLLDRFFEIFLLSFNFGKINPTYQRKIREENTKLTEEDLLISSHLSAIFNWMSFSKFIEILKRKNVKNCVKEGYLHGLASTYVILWNNIKQCKSRFYIPFLLRSEDYLHKKQLRKIIVQINEAYPSVYENQLQLY</sequence>
<name>X1G985_9ZZZZ</name>
<accession>X1G985</accession>
<proteinExistence type="predicted"/>
<reference evidence="1" key="1">
    <citation type="journal article" date="2014" name="Front. Microbiol.">
        <title>High frequency of phylogenetically diverse reductive dehalogenase-homologous genes in deep subseafloor sedimentary metagenomes.</title>
        <authorList>
            <person name="Kawai M."/>
            <person name="Futagami T."/>
            <person name="Toyoda A."/>
            <person name="Takaki Y."/>
            <person name="Nishi S."/>
            <person name="Hori S."/>
            <person name="Arai W."/>
            <person name="Tsubouchi T."/>
            <person name="Morono Y."/>
            <person name="Uchiyama I."/>
            <person name="Ito T."/>
            <person name="Fujiyama A."/>
            <person name="Inagaki F."/>
            <person name="Takami H."/>
        </authorList>
    </citation>
    <scope>NUCLEOTIDE SEQUENCE</scope>
    <source>
        <strain evidence="1">Expedition CK06-06</strain>
    </source>
</reference>
<feature type="non-terminal residue" evidence="1">
    <location>
        <position position="192"/>
    </location>
</feature>
<gene>
    <name evidence="1" type="ORF">S03H2_36165</name>
</gene>
<organism evidence="1">
    <name type="scientific">marine sediment metagenome</name>
    <dbReference type="NCBI Taxonomy" id="412755"/>
    <lineage>
        <taxon>unclassified sequences</taxon>
        <taxon>metagenomes</taxon>
        <taxon>ecological metagenomes</taxon>
    </lineage>
</organism>
<comment type="caution">
    <text evidence="1">The sequence shown here is derived from an EMBL/GenBank/DDBJ whole genome shotgun (WGS) entry which is preliminary data.</text>
</comment>
<dbReference type="EMBL" id="BARU01022177">
    <property type="protein sequence ID" value="GAH53797.1"/>
    <property type="molecule type" value="Genomic_DNA"/>
</dbReference>
<protein>
    <submittedName>
        <fullName evidence="1">Uncharacterized protein</fullName>
    </submittedName>
</protein>
<evidence type="ECO:0000313" key="1">
    <source>
        <dbReference type="EMBL" id="GAH53797.1"/>
    </source>
</evidence>